<dbReference type="PROSITE" id="PS50026">
    <property type="entry name" value="EGF_3"/>
    <property type="match status" value="2"/>
</dbReference>
<dbReference type="GO" id="GO:0030246">
    <property type="term" value="F:carbohydrate binding"/>
    <property type="evidence" value="ECO:0007669"/>
    <property type="project" value="UniProtKB-KW"/>
</dbReference>
<evidence type="ECO:0000256" key="2">
    <source>
        <dbReference type="ARBA" id="ARBA00022536"/>
    </source>
</evidence>
<dbReference type="FunFam" id="2.10.25.10:FF:000009">
    <property type="entry name" value="Low-density lipoprotein receptor isoform 1"/>
    <property type="match status" value="1"/>
</dbReference>
<feature type="region of interest" description="Disordered" evidence="15">
    <location>
        <begin position="650"/>
        <end position="669"/>
    </location>
</feature>
<dbReference type="Pfam" id="PF07645">
    <property type="entry name" value="EGF_CA"/>
    <property type="match status" value="2"/>
</dbReference>
<feature type="signal peptide" evidence="17">
    <location>
        <begin position="1"/>
        <end position="28"/>
    </location>
</feature>
<dbReference type="GO" id="GO:0031012">
    <property type="term" value="C:extracellular matrix"/>
    <property type="evidence" value="ECO:0007669"/>
    <property type="project" value="TreeGrafter"/>
</dbReference>
<reference evidence="20" key="1">
    <citation type="submission" date="2016-05" db="EMBL/GenBank/DDBJ databases">
        <authorList>
            <person name="Lavstsen T."/>
            <person name="Jespersen J.S."/>
        </authorList>
    </citation>
    <scope>NUCLEOTIDE SEQUENCE</scope>
    <source>
        <tissue evidence="20">Brain</tissue>
    </source>
</reference>
<dbReference type="SMART" id="SM00179">
    <property type="entry name" value="EGF_CA"/>
    <property type="match status" value="4"/>
</dbReference>
<evidence type="ECO:0000256" key="16">
    <source>
        <dbReference type="SAM" id="Phobius"/>
    </source>
</evidence>
<dbReference type="InterPro" id="IPR016186">
    <property type="entry name" value="C-type_lectin-like/link_sf"/>
</dbReference>
<evidence type="ECO:0000256" key="8">
    <source>
        <dbReference type="ARBA" id="ARBA00022737"/>
    </source>
</evidence>
<dbReference type="PROSITE" id="PS01187">
    <property type="entry name" value="EGF_CA"/>
    <property type="match status" value="2"/>
</dbReference>
<accession>A0A1A7WDG7</accession>
<feature type="compositionally biased region" description="Polar residues" evidence="15">
    <location>
        <begin position="545"/>
        <end position="556"/>
    </location>
</feature>
<feature type="domain" description="EGF-like" evidence="18">
    <location>
        <begin position="332"/>
        <end position="369"/>
    </location>
</feature>
<keyword evidence="2 14" id="KW-0245">EGF-like domain</keyword>
<evidence type="ECO:0000256" key="4">
    <source>
        <dbReference type="ARBA" id="ARBA00022583"/>
    </source>
</evidence>
<dbReference type="CDD" id="cd00054">
    <property type="entry name" value="EGF_CA"/>
    <property type="match status" value="2"/>
</dbReference>
<evidence type="ECO:0000256" key="9">
    <source>
        <dbReference type="ARBA" id="ARBA00022989"/>
    </source>
</evidence>
<feature type="domain" description="C-type lectin" evidence="19">
    <location>
        <begin position="39"/>
        <end position="169"/>
    </location>
</feature>
<keyword evidence="12" id="KW-0675">Receptor</keyword>
<dbReference type="InterPro" id="IPR016187">
    <property type="entry name" value="CTDL_fold"/>
</dbReference>
<dbReference type="GO" id="GO:0005509">
    <property type="term" value="F:calcium ion binding"/>
    <property type="evidence" value="ECO:0007669"/>
    <property type="project" value="InterPro"/>
</dbReference>
<keyword evidence="13" id="KW-0325">Glycoprotein</keyword>
<evidence type="ECO:0000256" key="17">
    <source>
        <dbReference type="SAM" id="SignalP"/>
    </source>
</evidence>
<keyword evidence="4" id="KW-0254">Endocytosis</keyword>
<evidence type="ECO:0000256" key="6">
    <source>
        <dbReference type="ARBA" id="ARBA00022729"/>
    </source>
</evidence>
<proteinExistence type="predicted"/>
<dbReference type="InterPro" id="IPR000742">
    <property type="entry name" value="EGF"/>
</dbReference>
<feature type="transmembrane region" description="Helical" evidence="16">
    <location>
        <begin position="677"/>
        <end position="702"/>
    </location>
</feature>
<dbReference type="SUPFAM" id="SSF57196">
    <property type="entry name" value="EGF/Laminin"/>
    <property type="match status" value="2"/>
</dbReference>
<reference evidence="20" key="2">
    <citation type="submission" date="2016-06" db="EMBL/GenBank/DDBJ databases">
        <title>The genome of a short-lived fish provides insights into sex chromosome evolution and the genetic control of aging.</title>
        <authorList>
            <person name="Reichwald K."/>
            <person name="Felder M."/>
            <person name="Petzold A."/>
            <person name="Koch P."/>
            <person name="Groth M."/>
            <person name="Platzer M."/>
        </authorList>
    </citation>
    <scope>NUCLEOTIDE SEQUENCE</scope>
    <source>
        <tissue evidence="20">Brain</tissue>
    </source>
</reference>
<evidence type="ECO:0000256" key="15">
    <source>
        <dbReference type="SAM" id="MobiDB-lite"/>
    </source>
</evidence>
<dbReference type="SUPFAM" id="SSF57184">
    <property type="entry name" value="Growth factor receptor domain"/>
    <property type="match status" value="1"/>
</dbReference>
<keyword evidence="11" id="KW-1015">Disulfide bond</keyword>
<name>A0A1A7WDG7_9TELE</name>
<dbReference type="GO" id="GO:0016477">
    <property type="term" value="P:cell migration"/>
    <property type="evidence" value="ECO:0007669"/>
    <property type="project" value="TreeGrafter"/>
</dbReference>
<dbReference type="SUPFAM" id="SSF56436">
    <property type="entry name" value="C-type lectin-like"/>
    <property type="match status" value="1"/>
</dbReference>
<keyword evidence="8" id="KW-0677">Repeat</keyword>
<dbReference type="PROSITE" id="PS50041">
    <property type="entry name" value="C_TYPE_LECTIN_2"/>
    <property type="match status" value="1"/>
</dbReference>
<evidence type="ECO:0000313" key="20">
    <source>
        <dbReference type="EMBL" id="SBP03858.1"/>
    </source>
</evidence>
<keyword evidence="9 16" id="KW-1133">Transmembrane helix</keyword>
<dbReference type="PANTHER" id="PTHR14789:SF4">
    <property type="entry name" value="ENDOSIALIN"/>
    <property type="match status" value="1"/>
</dbReference>
<comment type="subcellular location">
    <subcellularLocation>
        <location evidence="1">Membrane</location>
        <topology evidence="1">Single-pass type I membrane protein</topology>
    </subcellularLocation>
</comment>
<keyword evidence="7" id="KW-0430">Lectin</keyword>
<protein>
    <submittedName>
        <fullName evidence="20">CD248 molecule, endosialin</fullName>
    </submittedName>
</protein>
<feature type="region of interest" description="Disordered" evidence="15">
    <location>
        <begin position="545"/>
        <end position="577"/>
    </location>
</feature>
<evidence type="ECO:0000256" key="7">
    <source>
        <dbReference type="ARBA" id="ARBA00022734"/>
    </source>
</evidence>
<dbReference type="PROSITE" id="PS01186">
    <property type="entry name" value="EGF_2"/>
    <property type="match status" value="2"/>
</dbReference>
<dbReference type="InterPro" id="IPR000152">
    <property type="entry name" value="EGF-type_Asp/Asn_hydroxyl_site"/>
</dbReference>
<evidence type="ECO:0000256" key="1">
    <source>
        <dbReference type="ARBA" id="ARBA00004479"/>
    </source>
</evidence>
<feature type="chain" id="PRO_5008362191" evidence="17">
    <location>
        <begin position="29"/>
        <end position="741"/>
    </location>
</feature>
<evidence type="ECO:0000256" key="10">
    <source>
        <dbReference type="ARBA" id="ARBA00023136"/>
    </source>
</evidence>
<dbReference type="PROSITE" id="PS00010">
    <property type="entry name" value="ASX_HYDROXYL"/>
    <property type="match status" value="3"/>
</dbReference>
<dbReference type="InterPro" id="IPR009030">
    <property type="entry name" value="Growth_fac_rcpt_cys_sf"/>
</dbReference>
<dbReference type="GO" id="GO:1990430">
    <property type="term" value="F:extracellular matrix protein binding"/>
    <property type="evidence" value="ECO:0007669"/>
    <property type="project" value="TreeGrafter"/>
</dbReference>
<dbReference type="InterPro" id="IPR018097">
    <property type="entry name" value="EGF_Ca-bd_CS"/>
</dbReference>
<dbReference type="GO" id="GO:0006897">
    <property type="term" value="P:endocytosis"/>
    <property type="evidence" value="ECO:0007669"/>
    <property type="project" value="UniProtKB-KW"/>
</dbReference>
<evidence type="ECO:0000256" key="5">
    <source>
        <dbReference type="ARBA" id="ARBA00022692"/>
    </source>
</evidence>
<sequence>MGFLFICSALSLLPLLLLWLGGSSSVLGQGLREGDALCDADGCFVVHFEQKIFLDSWRSCKFKGGDLATIKHRKDAEAITKLFSTLDLRQSRSSVKVWIGLQRQPRQCSATHPLRGFSWTTGDQDTEYTNWHSKDSAELCLFPRCVAMSYSTHEQRDNLKWLVGPCSNQVDGYLCRYSHRGMCGALWGEGAGSALYTTPFNLVSSLLTHVPPGSVANMPCPAEDQLVLCMLKEDGSVGWSREPPLCSGPYVSHSSCVQDNGGCEHFCRTVSGLPSCECAEGYHLRADGHTCEPPGACLGYPCEFECLPLPGGYRCACPDGYMLAPDGHACLDVDECLLDSCEHLCKNAPGTFECLCQDGYLPDSKGVCEDIDECKNSPCEQSCENTEGSYSCHCHLGFSSDPDEPSLCQDVDECQIVGICEQMCVNYEGGFECYCEEGYDLMSDHFSCQKVGDSMPSLTPPFPWVTHQPGPAWAAGGYILDRTLHWTVEENWLTETPGDPDPGVIWVTRAPQDERLLYKSAQTPLTHETQKDDDDLWDLRSQSEFQLATTPDSVRPTTGHTEETTTPFPLGSSTTDSEGAWNWWSELVTSQRPEDSGVTHNNSPIDADLRRQAGEKHLQSDFPQEGSDKKNIYVETTPTPAIPIQLTTLQPPVGGSRGPGENLDSVQTDKEQNHSSLGLLLGLLVPICIFLVVMVALGIVYCTRGAVQPRNQTISECYHWISGAHHKQGGPDPSAGVKTSV</sequence>
<organism evidence="20">
    <name type="scientific">Iconisemion striatum</name>
    <dbReference type="NCBI Taxonomy" id="60296"/>
    <lineage>
        <taxon>Eukaryota</taxon>
        <taxon>Metazoa</taxon>
        <taxon>Chordata</taxon>
        <taxon>Craniata</taxon>
        <taxon>Vertebrata</taxon>
        <taxon>Euteleostomi</taxon>
        <taxon>Actinopterygii</taxon>
        <taxon>Neopterygii</taxon>
        <taxon>Teleostei</taxon>
        <taxon>Neoteleostei</taxon>
        <taxon>Acanthomorphata</taxon>
        <taxon>Ovalentaria</taxon>
        <taxon>Atherinomorphae</taxon>
        <taxon>Cyprinodontiformes</taxon>
        <taxon>Nothobranchiidae</taxon>
        <taxon>Iconisemion</taxon>
    </lineage>
</organism>
<evidence type="ECO:0000256" key="13">
    <source>
        <dbReference type="ARBA" id="ARBA00023180"/>
    </source>
</evidence>
<dbReference type="Pfam" id="PF12662">
    <property type="entry name" value="cEGF"/>
    <property type="match status" value="1"/>
</dbReference>
<keyword evidence="5 16" id="KW-0812">Transmembrane</keyword>
<dbReference type="InterPro" id="IPR049883">
    <property type="entry name" value="NOTCH1_EGF-like"/>
</dbReference>
<evidence type="ECO:0000256" key="12">
    <source>
        <dbReference type="ARBA" id="ARBA00023170"/>
    </source>
</evidence>
<dbReference type="FunFam" id="2.10.25.10:FF:000406">
    <property type="entry name" value="CD248 molecule"/>
    <property type="match status" value="1"/>
</dbReference>
<keyword evidence="10 16" id="KW-0472">Membrane</keyword>
<evidence type="ECO:0000256" key="14">
    <source>
        <dbReference type="PROSITE-ProRule" id="PRU00076"/>
    </source>
</evidence>
<dbReference type="Pfam" id="PF14670">
    <property type="entry name" value="FXa_inhibition"/>
    <property type="match status" value="1"/>
</dbReference>
<dbReference type="PRINTS" id="PR00907">
    <property type="entry name" value="THRMBOMODULN"/>
</dbReference>
<feature type="domain" description="EGF-like" evidence="18">
    <location>
        <begin position="370"/>
        <end position="409"/>
    </location>
</feature>
<evidence type="ECO:0000256" key="3">
    <source>
        <dbReference type="ARBA" id="ARBA00022553"/>
    </source>
</evidence>
<dbReference type="GO" id="GO:0009897">
    <property type="term" value="C:external side of plasma membrane"/>
    <property type="evidence" value="ECO:0007669"/>
    <property type="project" value="TreeGrafter"/>
</dbReference>
<dbReference type="SMART" id="SM00181">
    <property type="entry name" value="EGF"/>
    <property type="match status" value="5"/>
</dbReference>
<dbReference type="InterPro" id="IPR026823">
    <property type="entry name" value="cEGF"/>
</dbReference>
<dbReference type="CDD" id="cd03600">
    <property type="entry name" value="CLECT_thrombomodulin_like"/>
    <property type="match status" value="1"/>
</dbReference>
<dbReference type="Gene3D" id="2.10.25.10">
    <property type="entry name" value="Laminin"/>
    <property type="match status" value="5"/>
</dbReference>
<dbReference type="PANTHER" id="PTHR14789">
    <property type="entry name" value="CHONDROLECTIN VARIANT CHODLFDELTAE"/>
    <property type="match status" value="1"/>
</dbReference>
<dbReference type="EMBL" id="HADW01002458">
    <property type="protein sequence ID" value="SBP03858.1"/>
    <property type="molecule type" value="Transcribed_RNA"/>
</dbReference>
<dbReference type="Gene3D" id="3.10.100.10">
    <property type="entry name" value="Mannose-Binding Protein A, subunit A"/>
    <property type="match status" value="1"/>
</dbReference>
<keyword evidence="6 17" id="KW-0732">Signal</keyword>
<gene>
    <name evidence="20" type="primary">CD248</name>
</gene>
<dbReference type="InterPro" id="IPR001881">
    <property type="entry name" value="EGF-like_Ca-bd_dom"/>
</dbReference>
<dbReference type="InterPro" id="IPR051505">
    <property type="entry name" value="C-type_lectin_domain"/>
</dbReference>
<evidence type="ECO:0000259" key="18">
    <source>
        <dbReference type="PROSITE" id="PS50026"/>
    </source>
</evidence>
<dbReference type="InterPro" id="IPR001304">
    <property type="entry name" value="C-type_lectin-like"/>
</dbReference>
<dbReference type="AlphaFoldDB" id="A0A1A7WDG7"/>
<keyword evidence="3" id="KW-0597">Phosphoprotein</keyword>
<evidence type="ECO:0000256" key="11">
    <source>
        <dbReference type="ARBA" id="ARBA00023157"/>
    </source>
</evidence>
<evidence type="ECO:0000259" key="19">
    <source>
        <dbReference type="PROSITE" id="PS50041"/>
    </source>
</evidence>
<dbReference type="GO" id="GO:0050840">
    <property type="term" value="F:extracellular matrix binding"/>
    <property type="evidence" value="ECO:0007669"/>
    <property type="project" value="TreeGrafter"/>
</dbReference>
<dbReference type="SMART" id="SM00034">
    <property type="entry name" value="CLECT"/>
    <property type="match status" value="1"/>
</dbReference>
<comment type="caution">
    <text evidence="14">Lacks conserved residue(s) required for the propagation of feature annotation.</text>
</comment>